<accession>A0A096BGD1</accession>
<sequence length="261" mass="30485">MGDIKRHVLNFIKYKELLKQLVIRDVKVKYKRSILGIIWSLLNPLMIMIVMTIVFSELFRFEIENFAAYLISGQIIFNFFAESTSLAMSSIYNEGQLIKKVYIPKYIFPISKVLFSFVNFMFSLIAIIIVCIVTGVRIKFTVIFSLLSMIYILGFSIGIGLILSSIAVFFRDVVHLYGVMITAWMYLTPIFYPIDIVPQKYIFLVYINPLYYFVTHFRETLLYGKVPSLLLNLICIQYVIISLIIGLYVFYKKQDSFILYI</sequence>
<name>A0A096BGD1_9FIRM</name>
<evidence type="ECO:0000256" key="8">
    <source>
        <dbReference type="ARBA" id="ARBA00023136"/>
    </source>
</evidence>
<dbReference type="RefSeq" id="WP_242844246.1">
    <property type="nucleotide sequence ID" value="NZ_AZTB01000057.1"/>
</dbReference>
<dbReference type="Proteomes" id="UP000029622">
    <property type="component" value="Unassembled WGS sequence"/>
</dbReference>
<dbReference type="AlphaFoldDB" id="A0A096BGD1"/>
<evidence type="ECO:0000256" key="3">
    <source>
        <dbReference type="ARBA" id="ARBA00022448"/>
    </source>
</evidence>
<dbReference type="EMBL" id="AZTB01000057">
    <property type="protein sequence ID" value="KGG79803.1"/>
    <property type="molecule type" value="Genomic_DNA"/>
</dbReference>
<protein>
    <recommendedName>
        <fullName evidence="9">Transport permease protein</fullName>
    </recommendedName>
</protein>
<evidence type="ECO:0000256" key="1">
    <source>
        <dbReference type="ARBA" id="ARBA00004429"/>
    </source>
</evidence>
<feature type="domain" description="ABC transmembrane type-2" evidence="10">
    <location>
        <begin position="35"/>
        <end position="253"/>
    </location>
</feature>
<evidence type="ECO:0000313" key="12">
    <source>
        <dbReference type="Proteomes" id="UP000029622"/>
    </source>
</evidence>
<keyword evidence="5" id="KW-0997">Cell inner membrane</keyword>
<dbReference type="GO" id="GO:0140359">
    <property type="term" value="F:ABC-type transporter activity"/>
    <property type="evidence" value="ECO:0007669"/>
    <property type="project" value="InterPro"/>
</dbReference>
<comment type="subcellular location">
    <subcellularLocation>
        <location evidence="1">Cell inner membrane</location>
        <topology evidence="1">Multi-pass membrane protein</topology>
    </subcellularLocation>
    <subcellularLocation>
        <location evidence="9">Cell membrane</location>
        <topology evidence="9">Multi-pass membrane protein</topology>
    </subcellularLocation>
</comment>
<feature type="transmembrane region" description="Helical" evidence="9">
    <location>
        <begin position="176"/>
        <end position="194"/>
    </location>
</feature>
<organism evidence="11 12">
    <name type="scientific">Caloranaerobacter azorensis H53214</name>
    <dbReference type="NCBI Taxonomy" id="1156417"/>
    <lineage>
        <taxon>Bacteria</taxon>
        <taxon>Bacillati</taxon>
        <taxon>Bacillota</taxon>
        <taxon>Tissierellia</taxon>
        <taxon>Tissierellales</taxon>
        <taxon>Thermohalobacteraceae</taxon>
        <taxon>Caloranaerobacter</taxon>
    </lineage>
</organism>
<evidence type="ECO:0000256" key="4">
    <source>
        <dbReference type="ARBA" id="ARBA00022475"/>
    </source>
</evidence>
<feature type="transmembrane region" description="Helical" evidence="9">
    <location>
        <begin position="67"/>
        <end position="92"/>
    </location>
</feature>
<reference evidence="11 12" key="1">
    <citation type="submission" date="2013-12" db="EMBL/GenBank/DDBJ databases">
        <title>Draft genome sequence of Caloranaerobacter sp. H53214.</title>
        <authorList>
            <person name="Jiang L.J."/>
            <person name="Shao Z.Z."/>
            <person name="Long M.N."/>
        </authorList>
    </citation>
    <scope>NUCLEOTIDE SEQUENCE [LARGE SCALE GENOMIC DNA]</scope>
    <source>
        <strain evidence="11 12">H53214</strain>
    </source>
</reference>
<dbReference type="PIRSF" id="PIRSF006648">
    <property type="entry name" value="DrrB"/>
    <property type="match status" value="1"/>
</dbReference>
<evidence type="ECO:0000259" key="10">
    <source>
        <dbReference type="PROSITE" id="PS51012"/>
    </source>
</evidence>
<feature type="transmembrane region" description="Helical" evidence="9">
    <location>
        <begin position="34"/>
        <end position="55"/>
    </location>
</feature>
<evidence type="ECO:0000256" key="6">
    <source>
        <dbReference type="ARBA" id="ARBA00022692"/>
    </source>
</evidence>
<dbReference type="InterPro" id="IPR013525">
    <property type="entry name" value="ABC2_TM"/>
</dbReference>
<proteinExistence type="inferred from homology"/>
<evidence type="ECO:0000256" key="5">
    <source>
        <dbReference type="ARBA" id="ARBA00022519"/>
    </source>
</evidence>
<dbReference type="GO" id="GO:0015920">
    <property type="term" value="P:lipopolysaccharide transport"/>
    <property type="evidence" value="ECO:0007669"/>
    <property type="project" value="TreeGrafter"/>
</dbReference>
<dbReference type="PROSITE" id="PS51012">
    <property type="entry name" value="ABC_TM2"/>
    <property type="match status" value="1"/>
</dbReference>
<keyword evidence="8 9" id="KW-0472">Membrane</keyword>
<gene>
    <name evidence="11" type="ORF">Y919_09795</name>
</gene>
<evidence type="ECO:0000256" key="9">
    <source>
        <dbReference type="RuleBase" id="RU361157"/>
    </source>
</evidence>
<feature type="transmembrane region" description="Helical" evidence="9">
    <location>
        <begin position="113"/>
        <end position="136"/>
    </location>
</feature>
<keyword evidence="6 9" id="KW-0812">Transmembrane</keyword>
<dbReference type="GO" id="GO:0043190">
    <property type="term" value="C:ATP-binding cassette (ABC) transporter complex"/>
    <property type="evidence" value="ECO:0007669"/>
    <property type="project" value="InterPro"/>
</dbReference>
<evidence type="ECO:0000313" key="11">
    <source>
        <dbReference type="EMBL" id="KGG79803.1"/>
    </source>
</evidence>
<dbReference type="PANTHER" id="PTHR30413">
    <property type="entry name" value="INNER MEMBRANE TRANSPORT PERMEASE"/>
    <property type="match status" value="1"/>
</dbReference>
<feature type="transmembrane region" description="Helical" evidence="9">
    <location>
        <begin position="142"/>
        <end position="169"/>
    </location>
</feature>
<evidence type="ECO:0000256" key="2">
    <source>
        <dbReference type="ARBA" id="ARBA00007783"/>
    </source>
</evidence>
<dbReference type="InterPro" id="IPR000412">
    <property type="entry name" value="ABC_2_transport"/>
</dbReference>
<dbReference type="InterPro" id="IPR047817">
    <property type="entry name" value="ABC2_TM_bact-type"/>
</dbReference>
<dbReference type="Pfam" id="PF01061">
    <property type="entry name" value="ABC2_membrane"/>
    <property type="match status" value="1"/>
</dbReference>
<dbReference type="PRINTS" id="PR00164">
    <property type="entry name" value="ABC2TRNSPORT"/>
</dbReference>
<keyword evidence="7 9" id="KW-1133">Transmembrane helix</keyword>
<comment type="similarity">
    <text evidence="2 9">Belongs to the ABC-2 integral membrane protein family.</text>
</comment>
<comment type="caution">
    <text evidence="11">The sequence shown here is derived from an EMBL/GenBank/DDBJ whole genome shotgun (WGS) entry which is preliminary data.</text>
</comment>
<dbReference type="PANTHER" id="PTHR30413:SF8">
    <property type="entry name" value="TRANSPORT PERMEASE PROTEIN"/>
    <property type="match status" value="1"/>
</dbReference>
<keyword evidence="4 9" id="KW-1003">Cell membrane</keyword>
<evidence type="ECO:0000256" key="7">
    <source>
        <dbReference type="ARBA" id="ARBA00022989"/>
    </source>
</evidence>
<dbReference type="STRING" id="1156417.Y919_09795"/>
<feature type="transmembrane region" description="Helical" evidence="9">
    <location>
        <begin position="229"/>
        <end position="251"/>
    </location>
</feature>
<keyword evidence="3 9" id="KW-0813">Transport</keyword>